<keyword evidence="4" id="KW-1185">Reference proteome</keyword>
<evidence type="ECO:0000313" key="4">
    <source>
        <dbReference type="Proteomes" id="UP001430848"/>
    </source>
</evidence>
<organism evidence="3 4">
    <name type="scientific">Diaporthe eres</name>
    <name type="common">Phomopsis oblonga</name>
    <dbReference type="NCBI Taxonomy" id="83184"/>
    <lineage>
        <taxon>Eukaryota</taxon>
        <taxon>Fungi</taxon>
        <taxon>Dikarya</taxon>
        <taxon>Ascomycota</taxon>
        <taxon>Pezizomycotina</taxon>
        <taxon>Sordariomycetes</taxon>
        <taxon>Sordariomycetidae</taxon>
        <taxon>Diaporthales</taxon>
        <taxon>Diaporthaceae</taxon>
        <taxon>Diaporthe</taxon>
        <taxon>Diaporthe eres species complex</taxon>
    </lineage>
</organism>
<accession>A0ABR1P5N1</accession>
<dbReference type="Proteomes" id="UP001430848">
    <property type="component" value="Unassembled WGS sequence"/>
</dbReference>
<protein>
    <submittedName>
        <fullName evidence="3">Uncharacterized protein</fullName>
    </submittedName>
</protein>
<reference evidence="3 4" key="1">
    <citation type="submission" date="2024-02" db="EMBL/GenBank/DDBJ databases">
        <title>De novo assembly and annotation of 12 fungi associated with fruit tree decline syndrome in Ontario, Canada.</title>
        <authorList>
            <person name="Sulman M."/>
            <person name="Ellouze W."/>
            <person name="Ilyukhin E."/>
        </authorList>
    </citation>
    <scope>NUCLEOTIDE SEQUENCE [LARGE SCALE GENOMIC DNA]</scope>
    <source>
        <strain evidence="3 4">M169</strain>
    </source>
</reference>
<dbReference type="EMBL" id="JAKNSF020000041">
    <property type="protein sequence ID" value="KAK7726879.1"/>
    <property type="molecule type" value="Genomic_DNA"/>
</dbReference>
<evidence type="ECO:0000313" key="3">
    <source>
        <dbReference type="EMBL" id="KAK7726879.1"/>
    </source>
</evidence>
<feature type="region of interest" description="Disordered" evidence="1">
    <location>
        <begin position="431"/>
        <end position="450"/>
    </location>
</feature>
<keyword evidence="2" id="KW-0812">Transmembrane</keyword>
<evidence type="ECO:0000256" key="2">
    <source>
        <dbReference type="SAM" id="Phobius"/>
    </source>
</evidence>
<name>A0ABR1P5N1_DIAER</name>
<feature type="compositionally biased region" description="Basic and acidic residues" evidence="1">
    <location>
        <begin position="516"/>
        <end position="532"/>
    </location>
</feature>
<proteinExistence type="predicted"/>
<feature type="region of interest" description="Disordered" evidence="1">
    <location>
        <begin position="587"/>
        <end position="628"/>
    </location>
</feature>
<keyword evidence="2" id="KW-1133">Transmembrane helix</keyword>
<comment type="caution">
    <text evidence="3">The sequence shown here is derived from an EMBL/GenBank/DDBJ whole genome shotgun (WGS) entry which is preliminary data.</text>
</comment>
<feature type="transmembrane region" description="Helical" evidence="2">
    <location>
        <begin position="487"/>
        <end position="506"/>
    </location>
</feature>
<evidence type="ECO:0000256" key="1">
    <source>
        <dbReference type="SAM" id="MobiDB-lite"/>
    </source>
</evidence>
<feature type="region of interest" description="Disordered" evidence="1">
    <location>
        <begin position="1"/>
        <end position="49"/>
    </location>
</feature>
<feature type="compositionally biased region" description="Low complexity" evidence="1">
    <location>
        <begin position="438"/>
        <end position="447"/>
    </location>
</feature>
<feature type="compositionally biased region" description="Acidic residues" evidence="1">
    <location>
        <begin position="606"/>
        <end position="624"/>
    </location>
</feature>
<sequence length="678" mass="74152">MSPTPSRPSIPSDPRSTRSTVPPTREHGDPKQSGAAEPSEVKLGPPTPPCYVVTARGGDTGCERRPVSTAGELQAQIFKLVNQGTRATAVASDVFTAASDKHARGVEGAARPLITIHGLPTAFVPVLLDSPLDIDPAFVEAHAAGRSYRPLGVRRRRGPRTARYAHWGYPELVTGYWQVMAMAPNKSCQGLEQNSVGPENPRVVVDLARQPVVRPVSDAGKGLAAVFCRASLWVSQDVDVLFLDKPRWGETGPLRKARRAVSFTGINAPMNQESRPRYGGTRRDNVAVAQWNGEEIPSLESVLQDSLATTYKDSGVIQVLEETAYEQWLELFEVLTPRRRVVKPERTSLEWQIMRALERNFDMSKSIARSQNGSGTKEGSAVGPDDWGALMQRLRTRVEIYAATCPGFPHKKPEKTANGILYHQERLSYVPRHRPEPDSSSPQGSDSDNQRALDRVTYLGGILLPFSIVSGVLSVNEGFEPGQPLFWVFWVATIPLTLFTVLVIYADKLRQVEVWSEVRDPSGSDSEGDRGSTKSGGEGKVQETEKGRRKPTPEFGIFKYSRPQQPDAVTYSAGGDVVIDLGTPTAETQQTPTAESPGPYGADPPTDSDEDQEQQGTSSDEDTAEQVVLPISAAGYHPGWKKKQLGWKGAAMCMLKMRKPLRVLDGMPVAAREGQRDD</sequence>
<keyword evidence="2" id="KW-0472">Membrane</keyword>
<feature type="compositionally biased region" description="Low complexity" evidence="1">
    <location>
        <begin position="9"/>
        <end position="20"/>
    </location>
</feature>
<gene>
    <name evidence="3" type="ORF">SLS63_007499</name>
</gene>
<feature type="region of interest" description="Disordered" evidence="1">
    <location>
        <begin position="516"/>
        <end position="559"/>
    </location>
</feature>